<reference evidence="1 2" key="1">
    <citation type="submission" date="2019-11" db="EMBL/GenBank/DDBJ databases">
        <authorList>
            <person name="Dong K."/>
        </authorList>
    </citation>
    <scope>NUCLEOTIDE SEQUENCE [LARGE SCALE GENOMIC DNA]</scope>
    <source>
        <strain evidence="1 2">NBRC 112902</strain>
    </source>
</reference>
<protein>
    <submittedName>
        <fullName evidence="1">Uncharacterized protein</fullName>
    </submittedName>
</protein>
<proteinExistence type="predicted"/>
<comment type="caution">
    <text evidence="1">The sequence shown here is derived from an EMBL/GenBank/DDBJ whole genome shotgun (WGS) entry which is preliminary data.</text>
</comment>
<evidence type="ECO:0000313" key="1">
    <source>
        <dbReference type="EMBL" id="MTH62196.1"/>
    </source>
</evidence>
<keyword evidence="2" id="KW-1185">Reference proteome</keyword>
<dbReference type="AlphaFoldDB" id="A0A844HQS2"/>
<name>A0A844HQS2_9RHOB</name>
<organism evidence="1 2">
    <name type="scientific">Paracoccus litorisediminis</name>
    <dbReference type="NCBI Taxonomy" id="2006130"/>
    <lineage>
        <taxon>Bacteria</taxon>
        <taxon>Pseudomonadati</taxon>
        <taxon>Pseudomonadota</taxon>
        <taxon>Alphaproteobacteria</taxon>
        <taxon>Rhodobacterales</taxon>
        <taxon>Paracoccaceae</taxon>
        <taxon>Paracoccus</taxon>
    </lineage>
</organism>
<sequence length="90" mass="9874">MSYYHHLIKKFDGCPVSVAITDDADWRAAIVAPIKRVSSLTTAAEYILDKGSSLRFVVVTAHTAEGDVDINPDDVENLVAVVQLIRDCQD</sequence>
<dbReference type="EMBL" id="WMIG01000027">
    <property type="protein sequence ID" value="MTH62196.1"/>
    <property type="molecule type" value="Genomic_DNA"/>
</dbReference>
<evidence type="ECO:0000313" key="2">
    <source>
        <dbReference type="Proteomes" id="UP000449846"/>
    </source>
</evidence>
<gene>
    <name evidence="1" type="ORF">GL300_23675</name>
</gene>
<dbReference type="RefSeq" id="WP_155042147.1">
    <property type="nucleotide sequence ID" value="NZ_WMIG01000027.1"/>
</dbReference>
<dbReference type="Proteomes" id="UP000449846">
    <property type="component" value="Unassembled WGS sequence"/>
</dbReference>
<accession>A0A844HQS2</accession>